<dbReference type="Gene3D" id="3.20.20.80">
    <property type="entry name" value="Glycosidases"/>
    <property type="match status" value="1"/>
</dbReference>
<dbReference type="InterPro" id="IPR051913">
    <property type="entry name" value="GH2_Domain-Containing"/>
</dbReference>
<dbReference type="InterPro" id="IPR006102">
    <property type="entry name" value="Ig-like_GH2"/>
</dbReference>
<dbReference type="InterPro" id="IPR006104">
    <property type="entry name" value="Glyco_hydro_2_N"/>
</dbReference>
<dbReference type="GO" id="GO:0004553">
    <property type="term" value="F:hydrolase activity, hydrolyzing O-glycosyl compounds"/>
    <property type="evidence" value="ECO:0007669"/>
    <property type="project" value="InterPro"/>
</dbReference>
<organism evidence="7 8">
    <name type="scientific">Capsulimonas corticalis</name>
    <dbReference type="NCBI Taxonomy" id="2219043"/>
    <lineage>
        <taxon>Bacteria</taxon>
        <taxon>Bacillati</taxon>
        <taxon>Armatimonadota</taxon>
        <taxon>Armatimonadia</taxon>
        <taxon>Capsulimonadales</taxon>
        <taxon>Capsulimonadaceae</taxon>
        <taxon>Capsulimonas</taxon>
    </lineage>
</organism>
<dbReference type="KEGG" id="ccot:CCAX7_58540"/>
<dbReference type="InterPro" id="IPR008979">
    <property type="entry name" value="Galactose-bd-like_sf"/>
</dbReference>
<feature type="domain" description="Glycosyl hydrolases family 2 sugar binding" evidence="6">
    <location>
        <begin position="92"/>
        <end position="178"/>
    </location>
</feature>
<proteinExistence type="inferred from homology"/>
<feature type="domain" description="Glycoside hydrolase family 2 catalytic" evidence="5">
    <location>
        <begin position="354"/>
        <end position="465"/>
    </location>
</feature>
<dbReference type="InterPro" id="IPR017853">
    <property type="entry name" value="GH"/>
</dbReference>
<dbReference type="GO" id="GO:0005975">
    <property type="term" value="P:carbohydrate metabolic process"/>
    <property type="evidence" value="ECO:0007669"/>
    <property type="project" value="InterPro"/>
</dbReference>
<name>A0A402CZX4_9BACT</name>
<keyword evidence="2" id="KW-0378">Hydrolase</keyword>
<dbReference type="Gene3D" id="2.60.120.260">
    <property type="entry name" value="Galactose-binding domain-like"/>
    <property type="match status" value="2"/>
</dbReference>
<evidence type="ECO:0000259" key="4">
    <source>
        <dbReference type="Pfam" id="PF00703"/>
    </source>
</evidence>
<dbReference type="InterPro" id="IPR013783">
    <property type="entry name" value="Ig-like_fold"/>
</dbReference>
<keyword evidence="3" id="KW-0326">Glycosidase</keyword>
<accession>A0A402CZX4</accession>
<evidence type="ECO:0000256" key="2">
    <source>
        <dbReference type="ARBA" id="ARBA00022801"/>
    </source>
</evidence>
<dbReference type="Proteomes" id="UP000287394">
    <property type="component" value="Chromosome"/>
</dbReference>
<dbReference type="SUPFAM" id="SSF49785">
    <property type="entry name" value="Galactose-binding domain-like"/>
    <property type="match status" value="2"/>
</dbReference>
<dbReference type="SUPFAM" id="SSF49303">
    <property type="entry name" value="beta-Galactosidase/glucuronidase domain"/>
    <property type="match status" value="1"/>
</dbReference>
<reference evidence="7 8" key="1">
    <citation type="journal article" date="2019" name="Int. J. Syst. Evol. Microbiol.">
        <title>Capsulimonas corticalis gen. nov., sp. nov., an aerobic capsulated bacterium, of a novel bacterial order, Capsulimonadales ord. nov., of the class Armatimonadia of the phylum Armatimonadetes.</title>
        <authorList>
            <person name="Li J."/>
            <person name="Kudo C."/>
            <person name="Tonouchi A."/>
        </authorList>
    </citation>
    <scope>NUCLEOTIDE SEQUENCE [LARGE SCALE GENOMIC DNA]</scope>
    <source>
        <strain evidence="7 8">AX-7</strain>
    </source>
</reference>
<evidence type="ECO:0000256" key="1">
    <source>
        <dbReference type="ARBA" id="ARBA00007401"/>
    </source>
</evidence>
<evidence type="ECO:0000259" key="5">
    <source>
        <dbReference type="Pfam" id="PF02836"/>
    </source>
</evidence>
<feature type="domain" description="Glycoside hydrolase family 2 immunoglobulin-like beta-sandwich" evidence="4">
    <location>
        <begin position="218"/>
        <end position="312"/>
    </location>
</feature>
<dbReference type="Pfam" id="PF02837">
    <property type="entry name" value="Glyco_hydro_2_N"/>
    <property type="match status" value="1"/>
</dbReference>
<dbReference type="SUPFAM" id="SSF51445">
    <property type="entry name" value="(Trans)glycosidases"/>
    <property type="match status" value="1"/>
</dbReference>
<dbReference type="AlphaFoldDB" id="A0A402CZX4"/>
<dbReference type="Gene3D" id="2.60.40.10">
    <property type="entry name" value="Immunoglobulins"/>
    <property type="match status" value="1"/>
</dbReference>
<evidence type="ECO:0000313" key="8">
    <source>
        <dbReference type="Proteomes" id="UP000287394"/>
    </source>
</evidence>
<evidence type="ECO:0000256" key="3">
    <source>
        <dbReference type="ARBA" id="ARBA00023295"/>
    </source>
</evidence>
<gene>
    <name evidence="7" type="ORF">CCAX7_58540</name>
</gene>
<dbReference type="RefSeq" id="WP_218025671.1">
    <property type="nucleotide sequence ID" value="NZ_AP025739.1"/>
</dbReference>
<protein>
    <submittedName>
        <fullName evidence="7">Uncharacterized protein</fullName>
    </submittedName>
</protein>
<keyword evidence="8" id="KW-1185">Reference proteome</keyword>
<sequence>MLIQTKLSRSLLLAGALSLCAHGGAHAWAPKKAPIMTKWASQVDPKNPWPDYPRPQMVRTKWLNLNGIWEYQSGAEGDTVPAGKKLSSEILVPYPVESALSGVMEHHDRLWYRRSFTVPSDWKGKQVVLNFGAVDFESEVYINGKSVGVHKGGYLPFHYDVTPYLTGDGPQELIVRAFDATDDAGEPRGKQTLHAGGIMYTPTTGIWQSVWLEPIAKTSIADLKIVPDVDAGAANVTVNVADPTPDTRVVVTVKDGRSVVKTIEGAPNEQISIPIANAKLWSPDSPFLYDLDVKVTQGKEAIDQVSSYFGMRKISIGEEKGVKKMFLNNKFLFEIGPLDQGFWPDGIYTQPTEAALKSDIESMKKLGFNMVRKHIKVEPARWYYWTDHLGLLVWQDMPSANSYTDKPQPMDKPEYEKELLDMVKTHWNSPSIIMWDTFNEGQGQYDTPRLVGLVKTLDPSRLVNEASGGGYFDSGDVRDVHSYPPPACPDPRENQALACGEYGGIGLFVKGHTWEASGGGYTNVHDGKDLEELYGQFAGMLKTFRDEKGLSAAVYTQITDVETELNGLMTYDRTYKCDPAEIAKANHFQYPVPTYQEVLPTSEKTSQTWKYTTAAPAAGWFQTAFDDAAWTAAPGGFGTAGTPGIGGLGTTWSTGDIWLRRTFNPGPLTAEQINQLVIRDYHDEDIDVYINGVAAYSSPGYIGAYEYRPLSKEAKQAIKPGADNILAVHCHQTGGGQYIDVGLAERIPAQK</sequence>
<dbReference type="EMBL" id="AP025739">
    <property type="protein sequence ID" value="BDI33803.1"/>
    <property type="molecule type" value="Genomic_DNA"/>
</dbReference>
<comment type="similarity">
    <text evidence="1">Belongs to the glycosyl hydrolase 2 family.</text>
</comment>
<dbReference type="InterPro" id="IPR036156">
    <property type="entry name" value="Beta-gal/glucu_dom_sf"/>
</dbReference>
<dbReference type="PANTHER" id="PTHR42732:SF2">
    <property type="entry name" value="BETA-MANNOSIDASE"/>
    <property type="match status" value="1"/>
</dbReference>
<evidence type="ECO:0000259" key="6">
    <source>
        <dbReference type="Pfam" id="PF02837"/>
    </source>
</evidence>
<evidence type="ECO:0000313" key="7">
    <source>
        <dbReference type="EMBL" id="BDI33803.1"/>
    </source>
</evidence>
<dbReference type="PANTHER" id="PTHR42732">
    <property type="entry name" value="BETA-GALACTOSIDASE"/>
    <property type="match status" value="1"/>
</dbReference>
<dbReference type="Pfam" id="PF02836">
    <property type="entry name" value="Glyco_hydro_2_C"/>
    <property type="match status" value="1"/>
</dbReference>
<dbReference type="Pfam" id="PF00703">
    <property type="entry name" value="Glyco_hydro_2"/>
    <property type="match status" value="1"/>
</dbReference>
<dbReference type="InterPro" id="IPR006103">
    <property type="entry name" value="Glyco_hydro_2_cat"/>
</dbReference>